<reference evidence="5 6" key="1">
    <citation type="submission" date="2016-07" db="EMBL/GenBank/DDBJ databases">
        <title>Pervasive Adenine N6-methylation of Active Genes in Fungi.</title>
        <authorList>
            <consortium name="DOE Joint Genome Institute"/>
            <person name="Mondo S.J."/>
            <person name="Dannebaum R.O."/>
            <person name="Kuo R.C."/>
            <person name="Labutti K."/>
            <person name="Haridas S."/>
            <person name="Kuo A."/>
            <person name="Salamov A."/>
            <person name="Ahrendt S.R."/>
            <person name="Lipzen A."/>
            <person name="Sullivan W."/>
            <person name="Andreopoulos W.B."/>
            <person name="Clum A."/>
            <person name="Lindquist E."/>
            <person name="Daum C."/>
            <person name="Ramamoorthy G.K."/>
            <person name="Gryganskyi A."/>
            <person name="Culley D."/>
            <person name="Magnuson J.K."/>
            <person name="James T.Y."/>
            <person name="O'Malley M.A."/>
            <person name="Stajich J.E."/>
            <person name="Spatafora J.W."/>
            <person name="Visel A."/>
            <person name="Grigoriev I.V."/>
        </authorList>
    </citation>
    <scope>NUCLEOTIDE SEQUENCE [LARGE SCALE GENOMIC DNA]</scope>
    <source>
        <strain evidence="5 6">NRRL 3116</strain>
    </source>
</reference>
<feature type="compositionally biased region" description="Polar residues" evidence="3">
    <location>
        <begin position="125"/>
        <end position="146"/>
    </location>
</feature>
<dbReference type="PANTHER" id="PTHR22715:SF0">
    <property type="entry name" value="TRANSFORMING GROWTH FACTOR BETA REGULATOR 1"/>
    <property type="match status" value="1"/>
</dbReference>
<dbReference type="EMBL" id="MCFF01000013">
    <property type="protein sequence ID" value="ORZ19963.1"/>
    <property type="molecule type" value="Genomic_DNA"/>
</dbReference>
<dbReference type="PANTHER" id="PTHR22715">
    <property type="entry name" value="TRANSFORMING GROWTH FACTOR BETA REGULATED GENE 1"/>
    <property type="match status" value="1"/>
</dbReference>
<feature type="region of interest" description="Disordered" evidence="3">
    <location>
        <begin position="57"/>
        <end position="213"/>
    </location>
</feature>
<feature type="compositionally biased region" description="Basic and acidic residues" evidence="3">
    <location>
        <begin position="15"/>
        <end position="42"/>
    </location>
</feature>
<dbReference type="Pfam" id="PF05964">
    <property type="entry name" value="FYRN"/>
    <property type="match status" value="1"/>
</dbReference>
<dbReference type="SMART" id="SM00541">
    <property type="entry name" value="FYRN"/>
    <property type="match status" value="1"/>
</dbReference>
<organism evidence="5 6">
    <name type="scientific">Lobosporangium transversale</name>
    <dbReference type="NCBI Taxonomy" id="64571"/>
    <lineage>
        <taxon>Eukaryota</taxon>
        <taxon>Fungi</taxon>
        <taxon>Fungi incertae sedis</taxon>
        <taxon>Mucoromycota</taxon>
        <taxon>Mortierellomycotina</taxon>
        <taxon>Mortierellomycetes</taxon>
        <taxon>Mortierellales</taxon>
        <taxon>Mortierellaceae</taxon>
        <taxon>Lobosporangium</taxon>
    </lineage>
</organism>
<gene>
    <name evidence="5" type="ORF">BCR41DRAFT_394994</name>
    <name evidence="4" type="ORF">BCR41DRAFT_402051</name>
</gene>
<evidence type="ECO:0000313" key="6">
    <source>
        <dbReference type="Proteomes" id="UP000193648"/>
    </source>
</evidence>
<dbReference type="Gene3D" id="3.30.160.360">
    <property type="match status" value="1"/>
</dbReference>
<evidence type="ECO:0000313" key="5">
    <source>
        <dbReference type="EMBL" id="ORZ19963.1"/>
    </source>
</evidence>
<proteinExistence type="predicted"/>
<dbReference type="InterPro" id="IPR040092">
    <property type="entry name" value="TBRG1"/>
</dbReference>
<dbReference type="InterPro" id="IPR003889">
    <property type="entry name" value="FYrich_C"/>
</dbReference>
<protein>
    <recommendedName>
        <fullName evidence="7">F/Y rich C-terminus-domain-containing protein</fullName>
    </recommendedName>
</protein>
<dbReference type="STRING" id="64571.A0A1Y2GR15"/>
<evidence type="ECO:0000256" key="1">
    <source>
        <dbReference type="ARBA" id="ARBA00004123"/>
    </source>
</evidence>
<accession>A0A1Y2GR15</accession>
<dbReference type="EMBL" id="MCFF01000074">
    <property type="protein sequence ID" value="ORY97107.1"/>
    <property type="molecule type" value="Genomic_DNA"/>
</dbReference>
<dbReference type="InParanoid" id="A0A1Y2GR15"/>
<evidence type="ECO:0008006" key="7">
    <source>
        <dbReference type="Google" id="ProtNLM"/>
    </source>
</evidence>
<dbReference type="PROSITE" id="PS51543">
    <property type="entry name" value="FYRC"/>
    <property type="match status" value="1"/>
</dbReference>
<dbReference type="AlphaFoldDB" id="A0A1Y2GR15"/>
<dbReference type="GO" id="GO:0051726">
    <property type="term" value="P:regulation of cell cycle"/>
    <property type="evidence" value="ECO:0007669"/>
    <property type="project" value="TreeGrafter"/>
</dbReference>
<feature type="region of interest" description="Disordered" evidence="3">
    <location>
        <begin position="1"/>
        <end position="44"/>
    </location>
</feature>
<dbReference type="OrthoDB" id="285793at2759"/>
<dbReference type="GO" id="GO:0005634">
    <property type="term" value="C:nucleus"/>
    <property type="evidence" value="ECO:0007669"/>
    <property type="project" value="UniProtKB-SubCell"/>
</dbReference>
<sequence length="337" mass="37140">MNLVNGRGRNHHKNEKIEDRVSRHVDDQDVDHDTHQPSDEKYKRLKRKLKQVLEENERLSIELGHSNRGAPAASRKKLATGSCAYERESDSSPDTLSSLSSDSDVSDSSVNSFYQSRSRRASPLRATSTAPSSSKKQSKVTGTNKSLDVPSSAPATTHHPKKTVNKAVAGTGIRKQTSGIGKKEDRPVSTPSTITNVGSATQKPKRIHNTTKLRPSCLASDSRDYHHHGSRHVVYDREAFHNERYIWPVGYKMSRSYNSMIDPTQQTTYTCSVIDDGEAPKFQIDAEDQPGKPIIAGTATGAWTHVVKAANSIPSVITLIPPQAQTILDFQTPLLPK</sequence>
<evidence type="ECO:0000256" key="3">
    <source>
        <dbReference type="SAM" id="MobiDB-lite"/>
    </source>
</evidence>
<dbReference type="InterPro" id="IPR003888">
    <property type="entry name" value="FYrich_N"/>
</dbReference>
<evidence type="ECO:0000256" key="2">
    <source>
        <dbReference type="ARBA" id="ARBA00023242"/>
    </source>
</evidence>
<comment type="caution">
    <text evidence="5">The sequence shown here is derived from an EMBL/GenBank/DDBJ whole genome shotgun (WGS) entry which is preliminary data.</text>
</comment>
<keyword evidence="6" id="KW-1185">Reference proteome</keyword>
<feature type="compositionally biased region" description="Low complexity" evidence="3">
    <location>
        <begin position="92"/>
        <end position="112"/>
    </location>
</feature>
<dbReference type="RefSeq" id="XP_021882503.1">
    <property type="nucleotide sequence ID" value="XM_022028687.1"/>
</dbReference>
<dbReference type="GeneID" id="33570530"/>
<comment type="subcellular location">
    <subcellularLocation>
        <location evidence="1">Nucleus</location>
    </subcellularLocation>
</comment>
<evidence type="ECO:0000313" key="4">
    <source>
        <dbReference type="EMBL" id="ORY97107.1"/>
    </source>
</evidence>
<dbReference type="PROSITE" id="PS51542">
    <property type="entry name" value="FYRN"/>
    <property type="match status" value="1"/>
</dbReference>
<keyword evidence="2" id="KW-0539">Nucleus</keyword>
<name>A0A1Y2GR15_9FUNG</name>
<feature type="compositionally biased region" description="Polar residues" evidence="3">
    <location>
        <begin position="189"/>
        <end position="202"/>
    </location>
</feature>
<dbReference type="Proteomes" id="UP000193648">
    <property type="component" value="Unassembled WGS sequence"/>
</dbReference>